<organism evidence="1 2">
    <name type="scientific">Leptospira meyeri</name>
    <dbReference type="NCBI Taxonomy" id="29508"/>
    <lineage>
        <taxon>Bacteria</taxon>
        <taxon>Pseudomonadati</taxon>
        <taxon>Spirochaetota</taxon>
        <taxon>Spirochaetia</taxon>
        <taxon>Leptospirales</taxon>
        <taxon>Leptospiraceae</taxon>
        <taxon>Leptospira</taxon>
    </lineage>
</organism>
<evidence type="ECO:0000313" key="2">
    <source>
        <dbReference type="Proteomes" id="UP000294684"/>
    </source>
</evidence>
<comment type="caution">
    <text evidence="1">The sequence shown here is derived from an EMBL/GenBank/DDBJ whole genome shotgun (WGS) entry which is preliminary data.</text>
</comment>
<name>A0A4R8MJS3_LEPME</name>
<gene>
    <name evidence="1" type="ORF">CLV96_3598</name>
</gene>
<accession>A0A4R8MJS3</accession>
<evidence type="ECO:0000313" key="1">
    <source>
        <dbReference type="EMBL" id="TDY67177.1"/>
    </source>
</evidence>
<keyword evidence="2" id="KW-1185">Reference proteome</keyword>
<proteinExistence type="predicted"/>
<dbReference type="GeneID" id="79828860"/>
<reference evidence="1 2" key="1">
    <citation type="submission" date="2019-03" db="EMBL/GenBank/DDBJ databases">
        <title>Genomic Encyclopedia of Archaeal and Bacterial Type Strains, Phase II (KMG-II): from individual species to whole genera.</title>
        <authorList>
            <person name="Goeker M."/>
        </authorList>
    </citation>
    <scope>NUCLEOTIDE SEQUENCE [LARGE SCALE GENOMIC DNA]</scope>
    <source>
        <strain evidence="1 2">DSM 21537</strain>
    </source>
</reference>
<dbReference type="RefSeq" id="WP_004786776.1">
    <property type="nucleotide sequence ID" value="NZ_SORO01000004.1"/>
</dbReference>
<dbReference type="OrthoDB" id="326166at2"/>
<dbReference type="EMBL" id="SORO01000004">
    <property type="protein sequence ID" value="TDY67177.1"/>
    <property type="molecule type" value="Genomic_DNA"/>
</dbReference>
<dbReference type="Proteomes" id="UP000294684">
    <property type="component" value="Unassembled WGS sequence"/>
</dbReference>
<dbReference type="AlphaFoldDB" id="A0A4R8MJS3"/>
<protein>
    <submittedName>
        <fullName evidence="1">Uncharacterized protein</fullName>
    </submittedName>
</protein>
<sequence>MRVDRKITIKTKEKELLRLDRELSKIRDEINSLPSIELKKPIFHSYGLVWYLKLQTSKYREAYLYIIEAFSKIKRVKNLKKVHQMEPEPIILDKGEYRTLVAKYPDAIRWFLKRKNKFNVTEYIFNKVEILEKKFVKVMITHRKEINPNLESRKREIEDIIYTNRENLGKLDNLFGNRYEYTSKSYKLKLQLYDLIYPIQIET</sequence>